<dbReference type="EMBL" id="CAJNNV010001630">
    <property type="protein sequence ID" value="CAE8585430.1"/>
    <property type="molecule type" value="Genomic_DNA"/>
</dbReference>
<organism evidence="5 6">
    <name type="scientific">Polarella glacialis</name>
    <name type="common">Dinoflagellate</name>
    <dbReference type="NCBI Taxonomy" id="89957"/>
    <lineage>
        <taxon>Eukaryota</taxon>
        <taxon>Sar</taxon>
        <taxon>Alveolata</taxon>
        <taxon>Dinophyceae</taxon>
        <taxon>Suessiales</taxon>
        <taxon>Suessiaceae</taxon>
        <taxon>Polarella</taxon>
    </lineage>
</organism>
<dbReference type="AlphaFoldDB" id="A0A813DIL3"/>
<protein>
    <recommendedName>
        <fullName evidence="4">Glycosyl transferase family 25 domain-containing protein</fullName>
    </recommendedName>
</protein>
<comment type="similarity">
    <text evidence="1">Belongs to the glycosyltransferase 25 family.</text>
</comment>
<name>A0A813DIL3_POLGL</name>
<dbReference type="OrthoDB" id="433738at2759"/>
<dbReference type="InterPro" id="IPR050757">
    <property type="entry name" value="Collagen_mod_GT25"/>
</dbReference>
<evidence type="ECO:0000313" key="6">
    <source>
        <dbReference type="Proteomes" id="UP000654075"/>
    </source>
</evidence>
<gene>
    <name evidence="5" type="ORF">PGLA1383_LOCUS4339</name>
</gene>
<dbReference type="Proteomes" id="UP000654075">
    <property type="component" value="Unassembled WGS sequence"/>
</dbReference>
<keyword evidence="3" id="KW-0808">Transferase</keyword>
<evidence type="ECO:0000256" key="2">
    <source>
        <dbReference type="ARBA" id="ARBA00022676"/>
    </source>
</evidence>
<evidence type="ECO:0000256" key="1">
    <source>
        <dbReference type="ARBA" id="ARBA00006721"/>
    </source>
</evidence>
<dbReference type="Pfam" id="PF01755">
    <property type="entry name" value="Glyco_transf_25"/>
    <property type="match status" value="1"/>
</dbReference>
<feature type="domain" description="Glycosyl transferase family 25" evidence="4">
    <location>
        <begin position="14"/>
        <end position="203"/>
    </location>
</feature>
<dbReference type="PANTHER" id="PTHR10730">
    <property type="entry name" value="PROCOLLAGEN-LYSINE,2-OXOGLUTARATE 5-DIOXYGENASE/GLYCOSYLTRANSFERASE 25 FAMILY MEMBER"/>
    <property type="match status" value="1"/>
</dbReference>
<dbReference type="PANTHER" id="PTHR10730:SF53">
    <property type="entry name" value="GLYCOSYLTRANSFERASE 25 FAMILY MEMBER"/>
    <property type="match status" value="1"/>
</dbReference>
<dbReference type="CDD" id="cd06532">
    <property type="entry name" value="Glyco_transf_25"/>
    <property type="match status" value="1"/>
</dbReference>
<accession>A0A813DIL3</accession>
<comment type="caution">
    <text evidence="5">The sequence shown here is derived from an EMBL/GenBank/DDBJ whole genome shotgun (WGS) entry which is preliminary data.</text>
</comment>
<evidence type="ECO:0000313" key="5">
    <source>
        <dbReference type="EMBL" id="CAE8585430.1"/>
    </source>
</evidence>
<proteinExistence type="inferred from homology"/>
<keyword evidence="6" id="KW-1185">Reference proteome</keyword>
<feature type="non-terminal residue" evidence="5">
    <location>
        <position position="1"/>
    </location>
</feature>
<sequence length="245" mass="26738">SSAPSDDQPLPSAVVLNLKRRPDRWESVKTSLQRLKGLQFERVEAIDGADLTQQIPNEVVARTWSTAVNQKYVSRVFEGGEEYGACDLPLTAGERGCAASHVSLWKRCAAGSSPLLVLEDDAKPKAGFMPRLRRALAEVGALQDAPDVLYLGYTQAAPWRGSFGTMLKEAEYVWTTVAYLLWPSGARKLLTALPVNQPVDNFMAGLIASRRLRGFVVAPPLVDQAGEWNESSDIAHSDEAAWANS</sequence>
<evidence type="ECO:0000256" key="3">
    <source>
        <dbReference type="ARBA" id="ARBA00022679"/>
    </source>
</evidence>
<dbReference type="GO" id="GO:0016740">
    <property type="term" value="F:transferase activity"/>
    <property type="evidence" value="ECO:0007669"/>
    <property type="project" value="UniProtKB-KW"/>
</dbReference>
<reference evidence="5" key="1">
    <citation type="submission" date="2021-02" db="EMBL/GenBank/DDBJ databases">
        <authorList>
            <person name="Dougan E. K."/>
            <person name="Rhodes N."/>
            <person name="Thang M."/>
            <person name="Chan C."/>
        </authorList>
    </citation>
    <scope>NUCLEOTIDE SEQUENCE</scope>
</reference>
<evidence type="ECO:0000259" key="4">
    <source>
        <dbReference type="Pfam" id="PF01755"/>
    </source>
</evidence>
<keyword evidence="2" id="KW-0328">Glycosyltransferase</keyword>
<dbReference type="InterPro" id="IPR002654">
    <property type="entry name" value="Glyco_trans_25"/>
</dbReference>